<accession>A0A917GXZ0</accession>
<sequence>MWGMTRDNGSGKDQSVEDRDPHMGEVPEKQLHRWKGEGGALPPEPDPGPQDEDDDGH</sequence>
<organism evidence="2 3">
    <name type="scientific">Kocuria dechangensis</name>
    <dbReference type="NCBI Taxonomy" id="1176249"/>
    <lineage>
        <taxon>Bacteria</taxon>
        <taxon>Bacillati</taxon>
        <taxon>Actinomycetota</taxon>
        <taxon>Actinomycetes</taxon>
        <taxon>Micrococcales</taxon>
        <taxon>Micrococcaceae</taxon>
        <taxon>Kocuria</taxon>
    </lineage>
</organism>
<evidence type="ECO:0000313" key="3">
    <source>
        <dbReference type="Proteomes" id="UP000638848"/>
    </source>
</evidence>
<feature type="compositionally biased region" description="Basic and acidic residues" evidence="1">
    <location>
        <begin position="14"/>
        <end position="36"/>
    </location>
</feature>
<evidence type="ECO:0000256" key="1">
    <source>
        <dbReference type="SAM" id="MobiDB-lite"/>
    </source>
</evidence>
<protein>
    <submittedName>
        <fullName evidence="2">Uncharacterized protein</fullName>
    </submittedName>
</protein>
<keyword evidence="3" id="KW-1185">Reference proteome</keyword>
<dbReference type="AlphaFoldDB" id="A0A917GXZ0"/>
<gene>
    <name evidence="2" type="ORF">GCM10011374_25570</name>
</gene>
<reference evidence="2" key="1">
    <citation type="journal article" date="2014" name="Int. J. Syst. Evol. Microbiol.">
        <title>Complete genome sequence of Corynebacterium casei LMG S-19264T (=DSM 44701T), isolated from a smear-ripened cheese.</title>
        <authorList>
            <consortium name="US DOE Joint Genome Institute (JGI-PGF)"/>
            <person name="Walter F."/>
            <person name="Albersmeier A."/>
            <person name="Kalinowski J."/>
            <person name="Ruckert C."/>
        </authorList>
    </citation>
    <scope>NUCLEOTIDE SEQUENCE</scope>
    <source>
        <strain evidence="2">CGMCC 1.12187</strain>
    </source>
</reference>
<feature type="region of interest" description="Disordered" evidence="1">
    <location>
        <begin position="1"/>
        <end position="57"/>
    </location>
</feature>
<reference evidence="2" key="2">
    <citation type="submission" date="2020-09" db="EMBL/GenBank/DDBJ databases">
        <authorList>
            <person name="Sun Q."/>
            <person name="Zhou Y."/>
        </authorList>
    </citation>
    <scope>NUCLEOTIDE SEQUENCE</scope>
    <source>
        <strain evidence="2">CGMCC 1.12187</strain>
    </source>
</reference>
<comment type="caution">
    <text evidence="2">The sequence shown here is derived from an EMBL/GenBank/DDBJ whole genome shotgun (WGS) entry which is preliminary data.</text>
</comment>
<dbReference type="EMBL" id="BMEQ01000014">
    <property type="protein sequence ID" value="GGG61432.1"/>
    <property type="molecule type" value="Genomic_DNA"/>
</dbReference>
<dbReference type="Proteomes" id="UP000638848">
    <property type="component" value="Unassembled WGS sequence"/>
</dbReference>
<proteinExistence type="predicted"/>
<name>A0A917GXZ0_9MICC</name>
<evidence type="ECO:0000313" key="2">
    <source>
        <dbReference type="EMBL" id="GGG61432.1"/>
    </source>
</evidence>